<comment type="caution">
    <text evidence="1">The sequence shown here is derived from an EMBL/GenBank/DDBJ whole genome shotgun (WGS) entry which is preliminary data.</text>
</comment>
<feature type="non-terminal residue" evidence="1">
    <location>
        <position position="1"/>
    </location>
</feature>
<dbReference type="AlphaFoldDB" id="A0AAN7FJX1"/>
<reference evidence="1 2" key="1">
    <citation type="journal article" date="2023" name="G3 (Bethesda)">
        <title>A haplotype-resolved chromosome-scale genome for Quercus rubra L. provides insights into the genetics of adaptive traits for red oak species.</title>
        <authorList>
            <person name="Kapoor B."/>
            <person name="Jenkins J."/>
            <person name="Schmutz J."/>
            <person name="Zhebentyayeva T."/>
            <person name="Kuelheim C."/>
            <person name="Coggeshall M."/>
            <person name="Heim C."/>
            <person name="Lasky J.R."/>
            <person name="Leites L."/>
            <person name="Islam-Faridi N."/>
            <person name="Romero-Severson J."/>
            <person name="DeLeo V.L."/>
            <person name="Lucas S.M."/>
            <person name="Lazic D."/>
            <person name="Gailing O."/>
            <person name="Carlson J."/>
            <person name="Staton M."/>
        </authorList>
    </citation>
    <scope>NUCLEOTIDE SEQUENCE [LARGE SCALE GENOMIC DNA]</scope>
    <source>
        <strain evidence="1">Pseudo-F2</strain>
    </source>
</reference>
<dbReference type="Proteomes" id="UP001324115">
    <property type="component" value="Unassembled WGS sequence"/>
</dbReference>
<proteinExistence type="predicted"/>
<name>A0AAN7FJX1_QUERU</name>
<sequence length="103" mass="11738">KANVNTISGSSNLIESSRRAIIMLPKGTKLCIDNALYSSKLSRNLLSFKDIRYNGYHIETNNEGSEEFLYITSIVLGQKLILEKLPIFSSRLYYTTMRIIETN</sequence>
<keyword evidence="2" id="KW-1185">Reference proteome</keyword>
<evidence type="ECO:0000313" key="2">
    <source>
        <dbReference type="Proteomes" id="UP001324115"/>
    </source>
</evidence>
<gene>
    <name evidence="1" type="ORF">RGQ29_016691</name>
</gene>
<accession>A0AAN7FJX1</accession>
<dbReference type="EMBL" id="JAXUIC010000004">
    <property type="protein sequence ID" value="KAK4592264.1"/>
    <property type="molecule type" value="Genomic_DNA"/>
</dbReference>
<organism evidence="1 2">
    <name type="scientific">Quercus rubra</name>
    <name type="common">Northern red oak</name>
    <name type="synonym">Quercus borealis</name>
    <dbReference type="NCBI Taxonomy" id="3512"/>
    <lineage>
        <taxon>Eukaryota</taxon>
        <taxon>Viridiplantae</taxon>
        <taxon>Streptophyta</taxon>
        <taxon>Embryophyta</taxon>
        <taxon>Tracheophyta</taxon>
        <taxon>Spermatophyta</taxon>
        <taxon>Magnoliopsida</taxon>
        <taxon>eudicotyledons</taxon>
        <taxon>Gunneridae</taxon>
        <taxon>Pentapetalae</taxon>
        <taxon>rosids</taxon>
        <taxon>fabids</taxon>
        <taxon>Fagales</taxon>
        <taxon>Fagaceae</taxon>
        <taxon>Quercus</taxon>
    </lineage>
</organism>
<evidence type="ECO:0000313" key="1">
    <source>
        <dbReference type="EMBL" id="KAK4592264.1"/>
    </source>
</evidence>
<feature type="non-terminal residue" evidence="1">
    <location>
        <position position="103"/>
    </location>
</feature>
<protein>
    <submittedName>
        <fullName evidence="1">Uncharacterized protein</fullName>
    </submittedName>
</protein>